<gene>
    <name evidence="1" type="ORF">L6164_007033</name>
</gene>
<comment type="caution">
    <text evidence="1">The sequence shown here is derived from an EMBL/GenBank/DDBJ whole genome shotgun (WGS) entry which is preliminary data.</text>
</comment>
<dbReference type="EMBL" id="CM039428">
    <property type="protein sequence ID" value="KAI4352815.1"/>
    <property type="molecule type" value="Genomic_DNA"/>
</dbReference>
<accession>A0ACB9PWS3</accession>
<evidence type="ECO:0000313" key="1">
    <source>
        <dbReference type="EMBL" id="KAI4352815.1"/>
    </source>
</evidence>
<evidence type="ECO:0000313" key="2">
    <source>
        <dbReference type="Proteomes" id="UP000828941"/>
    </source>
</evidence>
<dbReference type="Proteomes" id="UP000828941">
    <property type="component" value="Chromosome 3"/>
</dbReference>
<sequence>MQFSFDLFSSVSTLATTSLVTGTLAALELLHFEDGDKPLSKFSLLKLAPICKVKYTWRVSPLHERLHRPFSAAANSVALIQDDFESKNKAADFSVLFRSCKNVDVAKQLRAFLVMLGKAQNIILSAKLVNLYAFPGDVAFSRSTFDQIQRKDVFTWNSMVAAYVRSGRYREALNCFNEFLSTSDLRADFLQFPSCVESLSQSN</sequence>
<keyword evidence="2" id="KW-1185">Reference proteome</keyword>
<proteinExistence type="predicted"/>
<name>A0ACB9PWS3_BAUVA</name>
<protein>
    <submittedName>
        <fullName evidence="1">Uncharacterized protein</fullName>
    </submittedName>
</protein>
<organism evidence="1 2">
    <name type="scientific">Bauhinia variegata</name>
    <name type="common">Purple orchid tree</name>
    <name type="synonym">Phanera variegata</name>
    <dbReference type="NCBI Taxonomy" id="167791"/>
    <lineage>
        <taxon>Eukaryota</taxon>
        <taxon>Viridiplantae</taxon>
        <taxon>Streptophyta</taxon>
        <taxon>Embryophyta</taxon>
        <taxon>Tracheophyta</taxon>
        <taxon>Spermatophyta</taxon>
        <taxon>Magnoliopsida</taxon>
        <taxon>eudicotyledons</taxon>
        <taxon>Gunneridae</taxon>
        <taxon>Pentapetalae</taxon>
        <taxon>rosids</taxon>
        <taxon>fabids</taxon>
        <taxon>Fabales</taxon>
        <taxon>Fabaceae</taxon>
        <taxon>Cercidoideae</taxon>
        <taxon>Cercideae</taxon>
        <taxon>Bauhiniinae</taxon>
        <taxon>Bauhinia</taxon>
    </lineage>
</organism>
<reference evidence="1 2" key="1">
    <citation type="journal article" date="2022" name="DNA Res.">
        <title>Chromosomal-level genome assembly of the orchid tree Bauhinia variegata (Leguminosae; Cercidoideae) supports the allotetraploid origin hypothesis of Bauhinia.</title>
        <authorList>
            <person name="Zhong Y."/>
            <person name="Chen Y."/>
            <person name="Zheng D."/>
            <person name="Pang J."/>
            <person name="Liu Y."/>
            <person name="Luo S."/>
            <person name="Meng S."/>
            <person name="Qian L."/>
            <person name="Wei D."/>
            <person name="Dai S."/>
            <person name="Zhou R."/>
        </authorList>
    </citation>
    <scope>NUCLEOTIDE SEQUENCE [LARGE SCALE GENOMIC DNA]</scope>
    <source>
        <strain evidence="1">BV-YZ2020</strain>
    </source>
</reference>